<feature type="compositionally biased region" description="Polar residues" evidence="1">
    <location>
        <begin position="140"/>
        <end position="155"/>
    </location>
</feature>
<dbReference type="PANTHER" id="PTHR12243">
    <property type="entry name" value="MADF DOMAIN TRANSCRIPTION FACTOR"/>
    <property type="match status" value="1"/>
</dbReference>
<organism evidence="3 4">
    <name type="scientific">Larinioides sclopetarius</name>
    <dbReference type="NCBI Taxonomy" id="280406"/>
    <lineage>
        <taxon>Eukaryota</taxon>
        <taxon>Metazoa</taxon>
        <taxon>Ecdysozoa</taxon>
        <taxon>Arthropoda</taxon>
        <taxon>Chelicerata</taxon>
        <taxon>Arachnida</taxon>
        <taxon>Araneae</taxon>
        <taxon>Araneomorphae</taxon>
        <taxon>Entelegynae</taxon>
        <taxon>Araneoidea</taxon>
        <taxon>Araneidae</taxon>
        <taxon>Larinioides</taxon>
    </lineage>
</organism>
<sequence length="288" mass="33260">MANYESNLINEIKRHPCLFIEDNAVFRDEDLKNKAWNEISRKLNLDVFFVQNEWQKLKECYQTILSSRSKSNNPNASQKPWKFEEQMKFMEYYLQPKKASHHTSDRTKQRKVVQTLEPELMEISSSASTSKTTEPERKTVSSNLPMIGNISSQGCTVKRNGMKRNDGNKAPFSSHRMKNTFRFYDARKYYDSARMENVRQERRAQLPDLIPKTSGTEDVPLPAIAPENIETEDTIVNESNFLNNRIPGRENVGSNGYLYSVCVLGNRIPMSLPLPRFASEAFKKSDDV</sequence>
<dbReference type="PANTHER" id="PTHR12243:SF67">
    <property type="entry name" value="COREPRESSOR OF PANGOLIN, ISOFORM A-RELATED"/>
    <property type="match status" value="1"/>
</dbReference>
<dbReference type="EMBL" id="CAXIEN010000010">
    <property type="protein sequence ID" value="CAL1263721.1"/>
    <property type="molecule type" value="Genomic_DNA"/>
</dbReference>
<accession>A0AAV1YXA5</accession>
<evidence type="ECO:0000313" key="4">
    <source>
        <dbReference type="Proteomes" id="UP001497382"/>
    </source>
</evidence>
<proteinExistence type="predicted"/>
<evidence type="ECO:0000259" key="2">
    <source>
        <dbReference type="PROSITE" id="PS51029"/>
    </source>
</evidence>
<feature type="compositionally biased region" description="Polar residues" evidence="1">
    <location>
        <begin position="123"/>
        <end position="132"/>
    </location>
</feature>
<dbReference type="PROSITE" id="PS51029">
    <property type="entry name" value="MADF"/>
    <property type="match status" value="1"/>
</dbReference>
<dbReference type="InterPro" id="IPR039353">
    <property type="entry name" value="TF_Adf1"/>
</dbReference>
<feature type="region of interest" description="Disordered" evidence="1">
    <location>
        <begin position="123"/>
        <end position="174"/>
    </location>
</feature>
<gene>
    <name evidence="3" type="ORF">LARSCL_LOCUS1633</name>
</gene>
<dbReference type="Pfam" id="PF10545">
    <property type="entry name" value="MADF_DNA_bdg"/>
    <property type="match status" value="1"/>
</dbReference>
<dbReference type="AlphaFoldDB" id="A0AAV1YXA5"/>
<comment type="caution">
    <text evidence="3">The sequence shown here is derived from an EMBL/GenBank/DDBJ whole genome shotgun (WGS) entry which is preliminary data.</text>
</comment>
<name>A0AAV1YXA5_9ARAC</name>
<dbReference type="GO" id="GO:0006357">
    <property type="term" value="P:regulation of transcription by RNA polymerase II"/>
    <property type="evidence" value="ECO:0007669"/>
    <property type="project" value="TreeGrafter"/>
</dbReference>
<dbReference type="Proteomes" id="UP001497382">
    <property type="component" value="Unassembled WGS sequence"/>
</dbReference>
<feature type="domain" description="MADF" evidence="2">
    <location>
        <begin position="7"/>
        <end position="95"/>
    </location>
</feature>
<dbReference type="SMART" id="SM00595">
    <property type="entry name" value="MADF"/>
    <property type="match status" value="1"/>
</dbReference>
<protein>
    <recommendedName>
        <fullName evidence="2">MADF domain-containing protein</fullName>
    </recommendedName>
</protein>
<evidence type="ECO:0000313" key="3">
    <source>
        <dbReference type="EMBL" id="CAL1263721.1"/>
    </source>
</evidence>
<dbReference type="GO" id="GO:0005667">
    <property type="term" value="C:transcription regulator complex"/>
    <property type="evidence" value="ECO:0007669"/>
    <property type="project" value="TreeGrafter"/>
</dbReference>
<reference evidence="3 4" key="1">
    <citation type="submission" date="2024-04" db="EMBL/GenBank/DDBJ databases">
        <authorList>
            <person name="Rising A."/>
            <person name="Reimegard J."/>
            <person name="Sonavane S."/>
            <person name="Akerstrom W."/>
            <person name="Nylinder S."/>
            <person name="Hedman E."/>
            <person name="Kallberg Y."/>
        </authorList>
    </citation>
    <scope>NUCLEOTIDE SEQUENCE [LARGE SCALE GENOMIC DNA]</scope>
</reference>
<evidence type="ECO:0000256" key="1">
    <source>
        <dbReference type="SAM" id="MobiDB-lite"/>
    </source>
</evidence>
<dbReference type="GO" id="GO:0005634">
    <property type="term" value="C:nucleus"/>
    <property type="evidence" value="ECO:0007669"/>
    <property type="project" value="TreeGrafter"/>
</dbReference>
<dbReference type="InterPro" id="IPR006578">
    <property type="entry name" value="MADF-dom"/>
</dbReference>
<keyword evidence="4" id="KW-1185">Reference proteome</keyword>